<dbReference type="WBParaSite" id="MhA1_Contig3098.frz3.gene1">
    <property type="protein sequence ID" value="MhA1_Contig3098.frz3.gene1"/>
    <property type="gene ID" value="MhA1_Contig3098.frz3.gene1"/>
</dbReference>
<proteinExistence type="predicted"/>
<dbReference type="CDD" id="cd00299">
    <property type="entry name" value="GST_C_family"/>
    <property type="match status" value="1"/>
</dbReference>
<evidence type="ECO:0000313" key="1">
    <source>
        <dbReference type="Proteomes" id="UP000095281"/>
    </source>
</evidence>
<dbReference type="InterPro" id="IPR036282">
    <property type="entry name" value="Glutathione-S-Trfase_C_sf"/>
</dbReference>
<sequence length="569" mass="67946">RINNQFKLGSPKNAQVPFIQFNGEFIEGVENIINKLNYLGKYLKENEGEKEIINIVHNILFTILMKDRTKRDINGNGGFDFLIKDLAIHRQLLPKMEEFYDQYINLIINEEKVYIFKFNEEFWNELFYLEKGIELNEFDEENIYKFLNKYIKVEGYSKTLGLEDWGIFIEKKNEWIEFVLKKYFTEGEQSFEYMLIQQISFNKEIKTINDIINYFDKYLSKLSEMFVGNDFLFGNEPSNADIYLFAVLIQFFEGPILNISELYYFFRLKNNQKGNYSNQNYSDKKGKGIIENGYSEIEENEKDEIIEIKEDKIIENKEILKIEYLDKRINILYNFVQKMKKKLGFKKESDWENLTKFPWELNYENDDLSNKKYIETNNLIGIDKFIGYNKWSELWSLIIGKNEYLKNKNGTLWQKIKATIKGKSKPSKEDFDELTLKILAKIHEYININFASKIEFINFGKISFNFLASYLCNIGREYSIEDGNECYKKYIRKVERKKQLFLSEFKNIYMLPFDFKEAKKVKNDIWKTVETLSNEVIKIVIATIKEINEQKINENVRKGIIIAEEKEID</sequence>
<organism evidence="1 2">
    <name type="scientific">Meloidogyne hapla</name>
    <name type="common">Root-knot nematode worm</name>
    <dbReference type="NCBI Taxonomy" id="6305"/>
    <lineage>
        <taxon>Eukaryota</taxon>
        <taxon>Metazoa</taxon>
        <taxon>Ecdysozoa</taxon>
        <taxon>Nematoda</taxon>
        <taxon>Chromadorea</taxon>
        <taxon>Rhabditida</taxon>
        <taxon>Tylenchina</taxon>
        <taxon>Tylenchomorpha</taxon>
        <taxon>Tylenchoidea</taxon>
        <taxon>Meloidogynidae</taxon>
        <taxon>Meloidogyninae</taxon>
        <taxon>Meloidogyne</taxon>
    </lineage>
</organism>
<name>A0A1I8BMR3_MELHA</name>
<dbReference type="AlphaFoldDB" id="A0A1I8BMR3"/>
<accession>A0A1I8BMR3</accession>
<reference evidence="2" key="1">
    <citation type="submission" date="2016-11" db="UniProtKB">
        <authorList>
            <consortium name="WormBaseParasite"/>
        </authorList>
    </citation>
    <scope>IDENTIFICATION</scope>
</reference>
<protein>
    <submittedName>
        <fullName evidence="2">GST C-terminal domain-containing protein</fullName>
    </submittedName>
</protein>
<keyword evidence="1" id="KW-1185">Reference proteome</keyword>
<evidence type="ECO:0000313" key="2">
    <source>
        <dbReference type="WBParaSite" id="MhA1_Contig3098.frz3.gene1"/>
    </source>
</evidence>
<dbReference type="SUPFAM" id="SSF47616">
    <property type="entry name" value="GST C-terminal domain-like"/>
    <property type="match status" value="1"/>
</dbReference>
<dbReference type="Proteomes" id="UP000095281">
    <property type="component" value="Unplaced"/>
</dbReference>